<keyword evidence="1" id="KW-0732">Signal</keyword>
<dbReference type="GO" id="GO:0071281">
    <property type="term" value="P:cellular response to iron ion"/>
    <property type="evidence" value="ECO:0007669"/>
    <property type="project" value="TreeGrafter"/>
</dbReference>
<dbReference type="PANTHER" id="PTHR30535">
    <property type="entry name" value="VITAMIN B12-BINDING PROTEIN"/>
    <property type="match status" value="1"/>
</dbReference>
<dbReference type="InterPro" id="IPR050902">
    <property type="entry name" value="ABC_Transporter_SBP"/>
</dbReference>
<dbReference type="EMBL" id="CP020919">
    <property type="protein sequence ID" value="AWG27128.1"/>
    <property type="molecule type" value="Genomic_DNA"/>
</dbReference>
<dbReference type="InterPro" id="IPR002491">
    <property type="entry name" value="ABC_transptr_periplasmic_BD"/>
</dbReference>
<dbReference type="RefSeq" id="WP_108738616.1">
    <property type="nucleotide sequence ID" value="NZ_CP020919.1"/>
</dbReference>
<keyword evidence="4" id="KW-1185">Reference proteome</keyword>
<name>A0A2S1LTU2_9FLAO</name>
<dbReference type="Pfam" id="PF01497">
    <property type="entry name" value="Peripla_BP_2"/>
    <property type="match status" value="1"/>
</dbReference>
<evidence type="ECO:0000313" key="4">
    <source>
        <dbReference type="Proteomes" id="UP000244677"/>
    </source>
</evidence>
<dbReference type="KEGG" id="fki:FK004_18840"/>
<evidence type="ECO:0000256" key="1">
    <source>
        <dbReference type="SAM" id="SignalP"/>
    </source>
</evidence>
<feature type="chain" id="PRO_5015734420" evidence="1">
    <location>
        <begin position="22"/>
        <end position="380"/>
    </location>
</feature>
<dbReference type="PANTHER" id="PTHR30535:SF34">
    <property type="entry name" value="MOLYBDATE-BINDING PROTEIN MOLA"/>
    <property type="match status" value="1"/>
</dbReference>
<proteinExistence type="predicted"/>
<protein>
    <submittedName>
        <fullName evidence="3">ABC transporter substrate-binding protein</fullName>
    </submittedName>
</protein>
<sequence length="380" mass="42247">MRKTVIRILFCFLVVTLAACKKETPTPTPLTTSAKNNISYAKGLELYHYATFSIVKITSPWPDAKKEYTYVLYKAGAVIPDSLKSATAIQVPVKSLVATSTTHIPSLEMLGVENTLVGFPNTDYISSEKTRKRIDSGKVKEVGNNESLNTEVLIDLDPDVIVGYGIDNNNPSLDILEKSGLKVILNGDWNEQTPLGKAEWIKFFGTLYGKDDEAATIFSGIEKEYLATVALAKKAVTQPTVFTGAMYQDQWYMSEGNSWAATFLKDANAAYLWKDTPGTGSLSLSFETVFLKAQNAEFWIGPAQFTALREMADANPHYAQFDAFKNKKVYSSSTKKGAKGGVLYYEIAPNRPDLVLKDMIKILHPELLPDYELYFFEKLN</sequence>
<dbReference type="SUPFAM" id="SSF53807">
    <property type="entry name" value="Helical backbone' metal receptor"/>
    <property type="match status" value="1"/>
</dbReference>
<dbReference type="PROSITE" id="PS51257">
    <property type="entry name" value="PROKAR_LIPOPROTEIN"/>
    <property type="match status" value="1"/>
</dbReference>
<dbReference type="AlphaFoldDB" id="A0A2S1LTU2"/>
<dbReference type="Proteomes" id="UP000244677">
    <property type="component" value="Chromosome"/>
</dbReference>
<feature type="signal peptide" evidence="1">
    <location>
        <begin position="1"/>
        <end position="21"/>
    </location>
</feature>
<dbReference type="Gene3D" id="3.40.50.1980">
    <property type="entry name" value="Nitrogenase molybdenum iron protein domain"/>
    <property type="match status" value="2"/>
</dbReference>
<feature type="domain" description="Fe/B12 periplasmic-binding" evidence="2">
    <location>
        <begin position="95"/>
        <end position="367"/>
    </location>
</feature>
<dbReference type="PROSITE" id="PS50983">
    <property type="entry name" value="FE_B12_PBP"/>
    <property type="match status" value="1"/>
</dbReference>
<reference evidence="3 4" key="1">
    <citation type="submission" date="2017-04" db="EMBL/GenBank/DDBJ databases">
        <title>Complete genome sequence of Flavobacterium kingsejong AJ004.</title>
        <authorList>
            <person name="Lee P.C."/>
        </authorList>
    </citation>
    <scope>NUCLEOTIDE SEQUENCE [LARGE SCALE GENOMIC DNA]</scope>
    <source>
        <strain evidence="3 4">AJ004</strain>
    </source>
</reference>
<dbReference type="OrthoDB" id="9812528at2"/>
<organism evidence="3 4">
    <name type="scientific">Flavobacterium kingsejongi</name>
    <dbReference type="NCBI Taxonomy" id="1678728"/>
    <lineage>
        <taxon>Bacteria</taxon>
        <taxon>Pseudomonadati</taxon>
        <taxon>Bacteroidota</taxon>
        <taxon>Flavobacteriia</taxon>
        <taxon>Flavobacteriales</taxon>
        <taxon>Flavobacteriaceae</taxon>
        <taxon>Flavobacterium</taxon>
    </lineage>
</organism>
<evidence type="ECO:0000259" key="2">
    <source>
        <dbReference type="PROSITE" id="PS50983"/>
    </source>
</evidence>
<gene>
    <name evidence="3" type="ORF">FK004_18840</name>
</gene>
<evidence type="ECO:0000313" key="3">
    <source>
        <dbReference type="EMBL" id="AWG27128.1"/>
    </source>
</evidence>
<accession>A0A2S1LTU2</accession>